<gene>
    <name evidence="1" type="ORF">JCM19239_3929</name>
</gene>
<protein>
    <submittedName>
        <fullName evidence="1">Uncharacterized protein</fullName>
    </submittedName>
</protein>
<dbReference type="InterPro" id="IPR023214">
    <property type="entry name" value="HAD_sf"/>
</dbReference>
<evidence type="ECO:0000313" key="1">
    <source>
        <dbReference type="EMBL" id="GAL24226.1"/>
    </source>
</evidence>
<sequence>MQIELDEDIKHRLKENELKTERENICIRESLFNLAKTLKNIGHKVYLISDFYLEKRDLLSILPEELVKEFSDSLYVSGDSGNCKSSGKLFEQLQQENTDFIDNSRNYFIGDNWHSDFKIPNEMKFANSIAIPTIAKTCLSDDFSKRFSSLSSVHLSREYRTAVINNQDRLPYFISLALIYTAKYIKSLHNSLDSDTAVLFLGRDGYLLNKVFNLTYPNIKTNYAINSRSLNFNAIIESSDDISYCLNRDGNTTTVDKLLYSRLGFRIDSTVSKDISSKMLSQLNHAGYSGQ</sequence>
<evidence type="ECO:0000313" key="2">
    <source>
        <dbReference type="Proteomes" id="UP000029223"/>
    </source>
</evidence>
<proteinExistence type="predicted"/>
<comment type="caution">
    <text evidence="1">The sequence shown here is derived from an EMBL/GenBank/DDBJ whole genome shotgun (WGS) entry which is preliminary data.</text>
</comment>
<reference evidence="2" key="1">
    <citation type="submission" date="2014-09" db="EMBL/GenBank/DDBJ databases">
        <title>Vibrio variabilis JCM 19239. (C206) whole genome shotgun sequence.</title>
        <authorList>
            <person name="Sawabe T."/>
            <person name="Meirelles P."/>
            <person name="Nakanishi M."/>
            <person name="Sayaka M."/>
            <person name="Hattori M."/>
            <person name="Ohkuma M."/>
        </authorList>
    </citation>
    <scope>NUCLEOTIDE SEQUENCE [LARGE SCALE GENOMIC DNA]</scope>
    <source>
        <strain evidence="2">JCM 19239</strain>
    </source>
</reference>
<dbReference type="Gene3D" id="3.40.50.1000">
    <property type="entry name" value="HAD superfamily/HAD-like"/>
    <property type="match status" value="1"/>
</dbReference>
<organism evidence="1 2">
    <name type="scientific">Vibrio variabilis</name>
    <dbReference type="NCBI Taxonomy" id="990271"/>
    <lineage>
        <taxon>Bacteria</taxon>
        <taxon>Pseudomonadati</taxon>
        <taxon>Pseudomonadota</taxon>
        <taxon>Gammaproteobacteria</taxon>
        <taxon>Vibrionales</taxon>
        <taxon>Vibrionaceae</taxon>
        <taxon>Vibrio</taxon>
    </lineage>
</organism>
<keyword evidence="2" id="KW-1185">Reference proteome</keyword>
<dbReference type="EMBL" id="BBMS01000003">
    <property type="protein sequence ID" value="GAL24226.1"/>
    <property type="molecule type" value="Genomic_DNA"/>
</dbReference>
<name>A0ABQ0J612_9VIBR</name>
<dbReference type="Proteomes" id="UP000029223">
    <property type="component" value="Unassembled WGS sequence"/>
</dbReference>
<accession>A0ABQ0J612</accession>
<reference evidence="2" key="2">
    <citation type="submission" date="2014-09" db="EMBL/GenBank/DDBJ databases">
        <authorList>
            <consortium name="NBRP consortium"/>
            <person name="Sawabe T."/>
            <person name="Meirelles P."/>
            <person name="Nakanishi M."/>
            <person name="Sayaka M."/>
            <person name="Hattori M."/>
            <person name="Ohkuma M."/>
        </authorList>
    </citation>
    <scope>NUCLEOTIDE SEQUENCE [LARGE SCALE GENOMIC DNA]</scope>
    <source>
        <strain evidence="2">JCM 19239</strain>
    </source>
</reference>